<evidence type="ECO:0000256" key="9">
    <source>
        <dbReference type="SAM" id="Phobius"/>
    </source>
</evidence>
<dbReference type="AlphaFoldDB" id="A0A9X6RMR5"/>
<proteinExistence type="predicted"/>
<evidence type="ECO:0000256" key="8">
    <source>
        <dbReference type="SAM" id="MobiDB-lite"/>
    </source>
</evidence>
<keyword evidence="6" id="KW-0675">Receptor</keyword>
<keyword evidence="5 9" id="KW-0472">Membrane</keyword>
<dbReference type="GO" id="GO:0004930">
    <property type="term" value="F:G protein-coupled receptor activity"/>
    <property type="evidence" value="ECO:0007669"/>
    <property type="project" value="UniProtKB-KW"/>
</dbReference>
<feature type="transmembrane region" description="Helical" evidence="9">
    <location>
        <begin position="28"/>
        <end position="54"/>
    </location>
</feature>
<dbReference type="GO" id="GO:0005886">
    <property type="term" value="C:plasma membrane"/>
    <property type="evidence" value="ECO:0007669"/>
    <property type="project" value="TreeGrafter"/>
</dbReference>
<feature type="transmembrane region" description="Helical" evidence="9">
    <location>
        <begin position="284"/>
        <end position="308"/>
    </location>
</feature>
<dbReference type="InterPro" id="IPR000276">
    <property type="entry name" value="GPCR_Rhodpsn"/>
</dbReference>
<dbReference type="Gene3D" id="1.20.1070.10">
    <property type="entry name" value="Rhodopsin 7-helix transmembrane proteins"/>
    <property type="match status" value="1"/>
</dbReference>
<keyword evidence="4" id="KW-0297">G-protein coupled receptor</keyword>
<evidence type="ECO:0000313" key="12">
    <source>
        <dbReference type="Proteomes" id="UP000192578"/>
    </source>
</evidence>
<evidence type="ECO:0000256" key="2">
    <source>
        <dbReference type="ARBA" id="ARBA00022692"/>
    </source>
</evidence>
<dbReference type="Proteomes" id="UP000192578">
    <property type="component" value="Unassembled WGS sequence"/>
</dbReference>
<reference evidence="12" key="1">
    <citation type="submission" date="2017-01" db="EMBL/GenBank/DDBJ databases">
        <title>Comparative genomics of anhydrobiosis in the tardigrade Hypsibius dujardini.</title>
        <authorList>
            <person name="Yoshida Y."/>
            <person name="Koutsovoulos G."/>
            <person name="Laetsch D."/>
            <person name="Stevens L."/>
            <person name="Kumar S."/>
            <person name="Horikawa D."/>
            <person name="Ishino K."/>
            <person name="Komine S."/>
            <person name="Tomita M."/>
            <person name="Blaxter M."/>
            <person name="Arakawa K."/>
        </authorList>
    </citation>
    <scope>NUCLEOTIDE SEQUENCE [LARGE SCALE GENOMIC DNA]</scope>
    <source>
        <strain evidence="12">Z151</strain>
    </source>
</reference>
<feature type="transmembrane region" description="Helical" evidence="9">
    <location>
        <begin position="66"/>
        <end position="91"/>
    </location>
</feature>
<dbReference type="Pfam" id="PF00001">
    <property type="entry name" value="7tm_1"/>
    <property type="match status" value="1"/>
</dbReference>
<comment type="subcellular location">
    <subcellularLocation>
        <location evidence="1">Membrane</location>
        <topology evidence="1">Multi-pass membrane protein</topology>
    </subcellularLocation>
</comment>
<gene>
    <name evidence="11" type="ORF">BV898_18065</name>
</gene>
<accession>A0A9X6RMR5</accession>
<feature type="region of interest" description="Disordered" evidence="8">
    <location>
        <begin position="327"/>
        <end position="349"/>
    </location>
</feature>
<feature type="transmembrane region" description="Helical" evidence="9">
    <location>
        <begin position="250"/>
        <end position="272"/>
    </location>
</feature>
<name>A0A9X6RMR5_HYPEX</name>
<keyword evidence="2 9" id="KW-0812">Transmembrane</keyword>
<evidence type="ECO:0000313" key="11">
    <source>
        <dbReference type="EMBL" id="OWA53644.1"/>
    </source>
</evidence>
<evidence type="ECO:0000256" key="4">
    <source>
        <dbReference type="ARBA" id="ARBA00023040"/>
    </source>
</evidence>
<evidence type="ECO:0000256" key="3">
    <source>
        <dbReference type="ARBA" id="ARBA00022989"/>
    </source>
</evidence>
<evidence type="ECO:0000256" key="6">
    <source>
        <dbReference type="ARBA" id="ARBA00023170"/>
    </source>
</evidence>
<feature type="transmembrane region" description="Helical" evidence="9">
    <location>
        <begin position="190"/>
        <end position="215"/>
    </location>
</feature>
<feature type="transmembrane region" description="Helical" evidence="9">
    <location>
        <begin position="146"/>
        <end position="170"/>
    </location>
</feature>
<sequence length="381" mass="42416">MNSSVETARNYSAVPPFPVLSPTMQTELTAWIAITLTVCVVGIFTNVLLLRVMWSAELQRSGVSFLLFHFVAVNLLMCIVTTPIAVILVLVKRDGWHIPSNICYYITTLNTINISVVNWSDAGLALNRFVALYFPHSYKTWATTPTLVVIIACGWIIPISLTMPFTVAAGGQSVTLSPIGLCSLMPNGQLGIFLTSSASYVPYGISGAGALLILWKCFDFSRPRVAVDRAEDRLHEAGARRRMAQRRLNMAKMLLFTYLWTGFCAIPAYLIIRTNFPRLFGPVAVSILWIRTSTACQFAFTPCILLLSNPEYQRRVKRLMSCLPMAGEDQTSRGEPRPQPAGSDNRFQTESKRPFLNGLQCDFLRIQNSHYPAPCSAERFA</sequence>
<keyword evidence="7" id="KW-0807">Transducer</keyword>
<dbReference type="PANTHER" id="PTHR45695:SF15">
    <property type="entry name" value="OPSIN RH2"/>
    <property type="match status" value="1"/>
</dbReference>
<evidence type="ECO:0000256" key="5">
    <source>
        <dbReference type="ARBA" id="ARBA00023136"/>
    </source>
</evidence>
<dbReference type="PROSITE" id="PS50262">
    <property type="entry name" value="G_PROTEIN_RECEP_F1_2"/>
    <property type="match status" value="1"/>
</dbReference>
<evidence type="ECO:0000259" key="10">
    <source>
        <dbReference type="PROSITE" id="PS50262"/>
    </source>
</evidence>
<evidence type="ECO:0000256" key="7">
    <source>
        <dbReference type="ARBA" id="ARBA00023224"/>
    </source>
</evidence>
<keyword evidence="3 9" id="KW-1133">Transmembrane helix</keyword>
<keyword evidence="12" id="KW-1185">Reference proteome</keyword>
<dbReference type="OrthoDB" id="9445642at2759"/>
<protein>
    <recommendedName>
        <fullName evidence="10">G-protein coupled receptors family 1 profile domain-containing protein</fullName>
    </recommendedName>
</protein>
<dbReference type="EMBL" id="MTYJ01000336">
    <property type="protein sequence ID" value="OWA53644.1"/>
    <property type="molecule type" value="Genomic_DNA"/>
</dbReference>
<evidence type="ECO:0000256" key="1">
    <source>
        <dbReference type="ARBA" id="ARBA00004141"/>
    </source>
</evidence>
<dbReference type="PANTHER" id="PTHR45695">
    <property type="entry name" value="LEUCOKININ RECEPTOR-RELATED"/>
    <property type="match status" value="1"/>
</dbReference>
<feature type="domain" description="G-protein coupled receptors family 1 profile" evidence="10">
    <location>
        <begin position="45"/>
        <end position="271"/>
    </location>
</feature>
<dbReference type="CDD" id="cd00637">
    <property type="entry name" value="7tm_classA_rhodopsin-like"/>
    <property type="match status" value="1"/>
</dbReference>
<organism evidence="11 12">
    <name type="scientific">Hypsibius exemplaris</name>
    <name type="common">Freshwater tardigrade</name>
    <dbReference type="NCBI Taxonomy" id="2072580"/>
    <lineage>
        <taxon>Eukaryota</taxon>
        <taxon>Metazoa</taxon>
        <taxon>Ecdysozoa</taxon>
        <taxon>Tardigrada</taxon>
        <taxon>Eutardigrada</taxon>
        <taxon>Parachela</taxon>
        <taxon>Hypsibioidea</taxon>
        <taxon>Hypsibiidae</taxon>
        <taxon>Hypsibius</taxon>
    </lineage>
</organism>
<dbReference type="SUPFAM" id="SSF81321">
    <property type="entry name" value="Family A G protein-coupled receptor-like"/>
    <property type="match status" value="1"/>
</dbReference>
<dbReference type="InterPro" id="IPR017452">
    <property type="entry name" value="GPCR_Rhodpsn_7TM"/>
</dbReference>
<comment type="caution">
    <text evidence="11">The sequence shown here is derived from an EMBL/GenBank/DDBJ whole genome shotgun (WGS) entry which is preliminary data.</text>
</comment>